<feature type="compositionally biased region" description="Basic and acidic residues" evidence="1">
    <location>
        <begin position="985"/>
        <end position="996"/>
    </location>
</feature>
<dbReference type="Gene3D" id="3.10.260.10">
    <property type="entry name" value="Transcription regulator HTH, APSES-type DNA-binding domain"/>
    <property type="match status" value="1"/>
</dbReference>
<evidence type="ECO:0000259" key="2">
    <source>
        <dbReference type="Pfam" id="PF25318"/>
    </source>
</evidence>
<sequence length="1024" mass="110988">MVAPATVSPPQPQASANHHYGTRIRSNSVIKPSIRLRHSAASAAPPPRRIKPAPVSKSKHAPVTPDVPPPDCPPFPPDHVMLHHDDANSKVFMAIGRSFMSVNNRAMTIKDLAEMTMKYGIMCQNVSAAGQAITTYIRNHLQRCEVQQDHPLLLRHVLSGTASDDDLLPALHSRTGGAPCSLSPSDTRITNFRRGTMVWYLSRAAGAPCPFARCGIRLCDYTESGKVGSFPTHSHEKKREKDRLRRSEQCGQKRKRLLRSAFADKGSDSDSMSEEEKRPPKVKLTLRLRPLRASSSGASLPASPSPQDEEASACQSQSHSPPEIIDLSKDDSDLDSSDSEENSDDDDSMSVDSSLSSDADEEMSPAPALGGDALSPSAYGAHPTFSSASPDVYRRSPSASPPPDSEDEEDDYHDSMTNFRRYSLDRYSSWDDEDEDEMSLDDNFWDIANDAETQWDSPGPRSPSAQFEDSIFVKEEPSDLSGILDAWDDLDAKGDLRVVDVVLRAAAGLDAGFVKPKLEEIDRWELSHFASTSSDSFTTTPIDDGTSDIKEEEVESGVSFLTRGMRTPTPDCASLPPSPISPISPSPLPSTSFVAERRDSHLIWRDAELLGPDSLKPHDLAEGDWREGRRSSDIASPVAEQTEPTALASTGASGGASPQGQQARVGPLPPRLDLTAPGRREQGYLVPDLSSPSLLSSLTSLTIHTPTSPEAPKAASPLSSSLQAPGLAAQHASLRPAQDEEPRIIHTCQPCDPPIVATQLEGVSVYQMTLGSSLISRRVDTGFVQVDPLLKQLGLSSSSSPFPNAISITKGSPQVCGIWLPLAAARDLCKDHSAMSIFLADELPDRFPSTLQELTRHAHPFSRWPGSFGQHFKSTIEAKRQSLSAHRLDFGAEDQDMSHWESEEHLISVQSAFALTHAILPTPATSLEEHLVPGLPLSPAEEKMFRELCSDPEWESPTPPPESAALDHAEAAVEVPPAEASASGKGKEPPGQDRPLRRSKRVADAIANRSRTRSSKRGSRSSLS</sequence>
<dbReference type="SUPFAM" id="SSF54616">
    <property type="entry name" value="DNA-binding domain of Mlu1-box binding protein MBP1"/>
    <property type="match status" value="1"/>
</dbReference>
<dbReference type="EMBL" id="JADCUA010000002">
    <property type="protein sequence ID" value="KAH9842342.1"/>
    <property type="molecule type" value="Genomic_DNA"/>
</dbReference>
<feature type="compositionally biased region" description="Basic and acidic residues" evidence="1">
    <location>
        <begin position="615"/>
        <end position="632"/>
    </location>
</feature>
<feature type="region of interest" description="Disordered" evidence="1">
    <location>
        <begin position="562"/>
        <end position="592"/>
    </location>
</feature>
<feature type="compositionally biased region" description="Low complexity" evidence="1">
    <location>
        <begin position="291"/>
        <end position="306"/>
    </location>
</feature>
<dbReference type="InterPro" id="IPR057511">
    <property type="entry name" value="WH_GDS1"/>
</dbReference>
<name>A0ABQ8KTD5_9APHY</name>
<proteinExistence type="predicted"/>
<feature type="region of interest" description="Disordered" evidence="1">
    <location>
        <begin position="949"/>
        <end position="1024"/>
    </location>
</feature>
<dbReference type="GeneID" id="71997674"/>
<feature type="compositionally biased region" description="Basic residues" evidence="1">
    <location>
        <begin position="1010"/>
        <end position="1024"/>
    </location>
</feature>
<feature type="region of interest" description="Disordered" evidence="1">
    <location>
        <begin position="227"/>
        <end position="418"/>
    </location>
</feature>
<evidence type="ECO:0000313" key="4">
    <source>
        <dbReference type="Proteomes" id="UP000814176"/>
    </source>
</evidence>
<dbReference type="PANTHER" id="PTHR24216:SF65">
    <property type="entry name" value="PAXILLIN-LIKE PROTEIN 1"/>
    <property type="match status" value="1"/>
</dbReference>
<dbReference type="InterPro" id="IPR036887">
    <property type="entry name" value="HTH_APSES_sf"/>
</dbReference>
<dbReference type="PANTHER" id="PTHR24216">
    <property type="entry name" value="PAXILLIN-RELATED"/>
    <property type="match status" value="1"/>
</dbReference>
<organism evidence="3 4">
    <name type="scientific">Rhodofomes roseus</name>
    <dbReference type="NCBI Taxonomy" id="34475"/>
    <lineage>
        <taxon>Eukaryota</taxon>
        <taxon>Fungi</taxon>
        <taxon>Dikarya</taxon>
        <taxon>Basidiomycota</taxon>
        <taxon>Agaricomycotina</taxon>
        <taxon>Agaricomycetes</taxon>
        <taxon>Polyporales</taxon>
        <taxon>Rhodofomes</taxon>
    </lineage>
</organism>
<feature type="compositionally biased region" description="Pro residues" evidence="1">
    <location>
        <begin position="576"/>
        <end position="588"/>
    </location>
</feature>
<feature type="region of interest" description="Disordered" evidence="1">
    <location>
        <begin position="1"/>
        <end position="73"/>
    </location>
</feature>
<feature type="compositionally biased region" description="Low complexity" evidence="1">
    <location>
        <begin position="648"/>
        <end position="663"/>
    </location>
</feature>
<feature type="domain" description="GDS1 winged helix" evidence="2">
    <location>
        <begin position="83"/>
        <end position="157"/>
    </location>
</feature>
<evidence type="ECO:0000313" key="3">
    <source>
        <dbReference type="EMBL" id="KAH9842342.1"/>
    </source>
</evidence>
<feature type="region of interest" description="Disordered" evidence="1">
    <location>
        <begin position="703"/>
        <end position="739"/>
    </location>
</feature>
<feature type="compositionally biased region" description="Low complexity" evidence="1">
    <location>
        <begin position="972"/>
        <end position="983"/>
    </location>
</feature>
<feature type="compositionally biased region" description="Basic residues" evidence="1">
    <location>
        <begin position="280"/>
        <end position="290"/>
    </location>
</feature>
<dbReference type="Proteomes" id="UP000814176">
    <property type="component" value="Unassembled WGS sequence"/>
</dbReference>
<feature type="compositionally biased region" description="Acidic residues" evidence="1">
    <location>
        <begin position="332"/>
        <end position="349"/>
    </location>
</feature>
<protein>
    <recommendedName>
        <fullName evidence="2">GDS1 winged helix domain-containing protein</fullName>
    </recommendedName>
</protein>
<accession>A0ABQ8KTD5</accession>
<comment type="caution">
    <text evidence="3">The sequence shown here is derived from an EMBL/GenBank/DDBJ whole genome shotgun (WGS) entry which is preliminary data.</text>
</comment>
<keyword evidence="4" id="KW-1185">Reference proteome</keyword>
<feature type="compositionally biased region" description="Low complexity" evidence="1">
    <location>
        <begin position="703"/>
        <end position="729"/>
    </location>
</feature>
<evidence type="ECO:0000256" key="1">
    <source>
        <dbReference type="SAM" id="MobiDB-lite"/>
    </source>
</evidence>
<gene>
    <name evidence="3" type="ORF">C8Q71DRAFT_199308</name>
</gene>
<dbReference type="Pfam" id="PF25318">
    <property type="entry name" value="WHD_GDS1"/>
    <property type="match status" value="1"/>
</dbReference>
<reference evidence="3 4" key="1">
    <citation type="journal article" date="2021" name="Environ. Microbiol.">
        <title>Gene family expansions and transcriptome signatures uncover fungal adaptations to wood decay.</title>
        <authorList>
            <person name="Hage H."/>
            <person name="Miyauchi S."/>
            <person name="Viragh M."/>
            <person name="Drula E."/>
            <person name="Min B."/>
            <person name="Chaduli D."/>
            <person name="Navarro D."/>
            <person name="Favel A."/>
            <person name="Norest M."/>
            <person name="Lesage-Meessen L."/>
            <person name="Balint B."/>
            <person name="Merenyi Z."/>
            <person name="de Eugenio L."/>
            <person name="Morin E."/>
            <person name="Martinez A.T."/>
            <person name="Baldrian P."/>
            <person name="Stursova M."/>
            <person name="Martinez M.J."/>
            <person name="Novotny C."/>
            <person name="Magnuson J.K."/>
            <person name="Spatafora J.W."/>
            <person name="Maurice S."/>
            <person name="Pangilinan J."/>
            <person name="Andreopoulos W."/>
            <person name="LaButti K."/>
            <person name="Hundley H."/>
            <person name="Na H."/>
            <person name="Kuo A."/>
            <person name="Barry K."/>
            <person name="Lipzen A."/>
            <person name="Henrissat B."/>
            <person name="Riley R."/>
            <person name="Ahrendt S."/>
            <person name="Nagy L.G."/>
            <person name="Grigoriev I.V."/>
            <person name="Martin F."/>
            <person name="Rosso M.N."/>
        </authorList>
    </citation>
    <scope>NUCLEOTIDE SEQUENCE [LARGE SCALE GENOMIC DNA]</scope>
    <source>
        <strain evidence="3 4">CIRM-BRFM 1785</strain>
    </source>
</reference>
<feature type="compositionally biased region" description="Basic and acidic residues" evidence="1">
    <location>
        <begin position="233"/>
        <end position="248"/>
    </location>
</feature>
<feature type="region of interest" description="Disordered" evidence="1">
    <location>
        <begin position="612"/>
        <end position="676"/>
    </location>
</feature>
<dbReference type="RefSeq" id="XP_047783389.1">
    <property type="nucleotide sequence ID" value="XM_047916942.1"/>
</dbReference>